<dbReference type="EMBL" id="PDKT01000001">
    <property type="protein sequence ID" value="PPI88200.1"/>
    <property type="molecule type" value="Genomic_DNA"/>
</dbReference>
<accession>A0A2P5T0W3</accession>
<sequence>MKIDDDVTIKFEGCCDRNGKITAIESFNAKKMYLIILEDYPIGIWFFDDSNIIKKNI</sequence>
<dbReference type="OrthoDB" id="6548256at2"/>
<gene>
    <name evidence="1" type="ORF">CRV12_00995</name>
</gene>
<dbReference type="InterPro" id="IPR019717">
    <property type="entry name" value="Dextransucrase_DSRB"/>
</dbReference>
<evidence type="ECO:0000313" key="2">
    <source>
        <dbReference type="Proteomes" id="UP000296153"/>
    </source>
</evidence>
<dbReference type="RefSeq" id="WP_136130809.1">
    <property type="nucleotide sequence ID" value="NZ_PDKT01000001.1"/>
</dbReference>
<name>A0A2P5T0W3_9GAMM</name>
<evidence type="ECO:0000313" key="1">
    <source>
        <dbReference type="EMBL" id="PPI88200.1"/>
    </source>
</evidence>
<evidence type="ECO:0008006" key="3">
    <source>
        <dbReference type="Google" id="ProtNLM"/>
    </source>
</evidence>
<dbReference type="AlphaFoldDB" id="A0A2P5T0W3"/>
<dbReference type="Proteomes" id="UP000296153">
    <property type="component" value="Unassembled WGS sequence"/>
</dbReference>
<reference evidence="1 2" key="1">
    <citation type="journal article" date="2018" name="Genome Biol. Evol.">
        <title>Cladogenesis and Genomic Streamlining in Extracellular Endosymbionts of Tropical Stink Bugs.</title>
        <authorList>
            <person name="Otero-Bravo A."/>
            <person name="Goffredi S."/>
            <person name="Sabree Z.L."/>
        </authorList>
    </citation>
    <scope>NUCLEOTIDE SEQUENCE [LARGE SCALE GENOMIC DNA]</scope>
    <source>
        <strain evidence="1 2">SoEE</strain>
    </source>
</reference>
<organism evidence="1 2">
    <name type="scientific">Candidatus Pantoea edessiphila</name>
    <dbReference type="NCBI Taxonomy" id="2044610"/>
    <lineage>
        <taxon>Bacteria</taxon>
        <taxon>Pseudomonadati</taxon>
        <taxon>Pseudomonadota</taxon>
        <taxon>Gammaproteobacteria</taxon>
        <taxon>Enterobacterales</taxon>
        <taxon>Erwiniaceae</taxon>
        <taxon>Pantoea</taxon>
    </lineage>
</organism>
<proteinExistence type="predicted"/>
<dbReference type="Pfam" id="PF10781">
    <property type="entry name" value="DSRB"/>
    <property type="match status" value="1"/>
</dbReference>
<protein>
    <recommendedName>
        <fullName evidence="3">Protein DsrB</fullName>
    </recommendedName>
</protein>
<comment type="caution">
    <text evidence="1">The sequence shown here is derived from an EMBL/GenBank/DDBJ whole genome shotgun (WGS) entry which is preliminary data.</text>
</comment>